<organism evidence="2 3">
    <name type="scientific">Streptomyces lichenis</name>
    <dbReference type="NCBI Taxonomy" id="2306967"/>
    <lineage>
        <taxon>Bacteria</taxon>
        <taxon>Bacillati</taxon>
        <taxon>Actinomycetota</taxon>
        <taxon>Actinomycetes</taxon>
        <taxon>Kitasatosporales</taxon>
        <taxon>Streptomycetaceae</taxon>
        <taxon>Streptomyces</taxon>
    </lineage>
</organism>
<feature type="region of interest" description="Disordered" evidence="1">
    <location>
        <begin position="77"/>
        <end position="97"/>
    </location>
</feature>
<evidence type="ECO:0000313" key="2">
    <source>
        <dbReference type="EMBL" id="MCK8681762.1"/>
    </source>
</evidence>
<comment type="caution">
    <text evidence="2">The sequence shown here is derived from an EMBL/GenBank/DDBJ whole genome shotgun (WGS) entry which is preliminary data.</text>
</comment>
<sequence>PYRHPHQARTAARIPAPPHHARTAALTHHTPYRVEVARGGARSGGERPLSLSVAIGHVPAPPPVAVPEPWRARLGRPRRSVSALFSDRPHGRHTEAV</sequence>
<keyword evidence="3" id="KW-1185">Reference proteome</keyword>
<evidence type="ECO:0000256" key="1">
    <source>
        <dbReference type="SAM" id="MobiDB-lite"/>
    </source>
</evidence>
<dbReference type="Proteomes" id="UP001522868">
    <property type="component" value="Unassembled WGS sequence"/>
</dbReference>
<gene>
    <name evidence="2" type="ORF">M1O15_31070</name>
</gene>
<name>A0ABT0IKB9_9ACTN</name>
<protein>
    <submittedName>
        <fullName evidence="2">Uncharacterized protein</fullName>
    </submittedName>
</protein>
<evidence type="ECO:0000313" key="3">
    <source>
        <dbReference type="Proteomes" id="UP001522868"/>
    </source>
</evidence>
<proteinExistence type="predicted"/>
<feature type="compositionally biased region" description="Basic and acidic residues" evidence="1">
    <location>
        <begin position="87"/>
        <end position="97"/>
    </location>
</feature>
<dbReference type="EMBL" id="JALPTH010000055">
    <property type="protein sequence ID" value="MCK8681762.1"/>
    <property type="molecule type" value="Genomic_DNA"/>
</dbReference>
<accession>A0ABT0IKB9</accession>
<dbReference type="RefSeq" id="WP_248637586.1">
    <property type="nucleotide sequence ID" value="NZ_JALPTH010000055.1"/>
</dbReference>
<feature type="non-terminal residue" evidence="2">
    <location>
        <position position="1"/>
    </location>
</feature>
<reference evidence="2 3" key="1">
    <citation type="submission" date="2022-04" db="EMBL/GenBank/DDBJ databases">
        <title>Streptomyces sp. nov. LCR6-01 isolated from Lichen of Dirinaria sp.</title>
        <authorList>
            <person name="Kanchanasin P."/>
            <person name="Tanasupawat S."/>
            <person name="Phongsopitanun W."/>
        </authorList>
    </citation>
    <scope>NUCLEOTIDE SEQUENCE [LARGE SCALE GENOMIC DNA]</scope>
    <source>
        <strain evidence="2 3">LCR6-01</strain>
    </source>
</reference>